<dbReference type="SUPFAM" id="SSF52540">
    <property type="entry name" value="P-loop containing nucleoside triphosphate hydrolases"/>
    <property type="match status" value="1"/>
</dbReference>
<dbReference type="SUPFAM" id="SSF46894">
    <property type="entry name" value="C-terminal effector domain of the bipartite response regulators"/>
    <property type="match status" value="1"/>
</dbReference>
<dbReference type="PANTHER" id="PTHR16305:SF35">
    <property type="entry name" value="TRANSCRIPTIONAL ACTIVATOR DOMAIN"/>
    <property type="match status" value="1"/>
</dbReference>
<proteinExistence type="predicted"/>
<evidence type="ECO:0000256" key="1">
    <source>
        <dbReference type="ARBA" id="ARBA00022741"/>
    </source>
</evidence>
<evidence type="ECO:0000256" key="2">
    <source>
        <dbReference type="ARBA" id="ARBA00022840"/>
    </source>
</evidence>
<dbReference type="RefSeq" id="WP_245817111.1">
    <property type="nucleotide sequence ID" value="NZ_FZOH01000003.1"/>
</dbReference>
<dbReference type="InterPro" id="IPR027417">
    <property type="entry name" value="P-loop_NTPase"/>
</dbReference>
<keyword evidence="5" id="KW-1185">Reference proteome</keyword>
<dbReference type="GO" id="GO:0006355">
    <property type="term" value="P:regulation of DNA-templated transcription"/>
    <property type="evidence" value="ECO:0007669"/>
    <property type="project" value="InterPro"/>
</dbReference>
<evidence type="ECO:0000313" key="5">
    <source>
        <dbReference type="Proteomes" id="UP000198386"/>
    </source>
</evidence>
<dbReference type="PANTHER" id="PTHR16305">
    <property type="entry name" value="TESTICULAR SOLUBLE ADENYLYL CYCLASE"/>
    <property type="match status" value="1"/>
</dbReference>
<dbReference type="PROSITE" id="PS50043">
    <property type="entry name" value="HTH_LUXR_2"/>
    <property type="match status" value="1"/>
</dbReference>
<dbReference type="CDD" id="cd06170">
    <property type="entry name" value="LuxR_C_like"/>
    <property type="match status" value="1"/>
</dbReference>
<dbReference type="Pfam" id="PF13191">
    <property type="entry name" value="AAA_16"/>
    <property type="match status" value="1"/>
</dbReference>
<dbReference type="Proteomes" id="UP000198386">
    <property type="component" value="Unassembled WGS sequence"/>
</dbReference>
<dbReference type="InterPro" id="IPR036388">
    <property type="entry name" value="WH-like_DNA-bd_sf"/>
</dbReference>
<dbReference type="SMART" id="SM00421">
    <property type="entry name" value="HTH_LUXR"/>
    <property type="match status" value="1"/>
</dbReference>
<dbReference type="EMBL" id="FZOH01000003">
    <property type="protein sequence ID" value="SNS32288.1"/>
    <property type="molecule type" value="Genomic_DNA"/>
</dbReference>
<dbReference type="GO" id="GO:0005737">
    <property type="term" value="C:cytoplasm"/>
    <property type="evidence" value="ECO:0007669"/>
    <property type="project" value="TreeGrafter"/>
</dbReference>
<keyword evidence="2" id="KW-0067">ATP-binding</keyword>
<evidence type="ECO:0000313" key="4">
    <source>
        <dbReference type="EMBL" id="SNS32288.1"/>
    </source>
</evidence>
<dbReference type="PRINTS" id="PR00038">
    <property type="entry name" value="HTHLUXR"/>
</dbReference>
<gene>
    <name evidence="4" type="ORF">SAMN04488107_2201</name>
</gene>
<feature type="domain" description="HTH luxR-type" evidence="3">
    <location>
        <begin position="849"/>
        <end position="914"/>
    </location>
</feature>
<protein>
    <submittedName>
        <fullName evidence="4">Regulatory protein, luxR family</fullName>
    </submittedName>
</protein>
<dbReference type="InterPro" id="IPR016032">
    <property type="entry name" value="Sig_transdc_resp-reg_C-effctor"/>
</dbReference>
<reference evidence="5" key="1">
    <citation type="submission" date="2017-06" db="EMBL/GenBank/DDBJ databases">
        <authorList>
            <person name="Varghese N."/>
            <person name="Submissions S."/>
        </authorList>
    </citation>
    <scope>NUCLEOTIDE SEQUENCE [LARGE SCALE GENOMIC DNA]</scope>
    <source>
        <strain evidence="5">DSM 45423</strain>
    </source>
</reference>
<organism evidence="4 5">
    <name type="scientific">Geodermatophilus saharensis</name>
    <dbReference type="NCBI Taxonomy" id="1137994"/>
    <lineage>
        <taxon>Bacteria</taxon>
        <taxon>Bacillati</taxon>
        <taxon>Actinomycetota</taxon>
        <taxon>Actinomycetes</taxon>
        <taxon>Geodermatophilales</taxon>
        <taxon>Geodermatophilaceae</taxon>
        <taxon>Geodermatophilus</taxon>
    </lineage>
</organism>
<name>A0A239DKA7_9ACTN</name>
<dbReference type="InterPro" id="IPR000792">
    <property type="entry name" value="Tscrpt_reg_LuxR_C"/>
</dbReference>
<dbReference type="InterPro" id="IPR041664">
    <property type="entry name" value="AAA_16"/>
</dbReference>
<dbReference type="Pfam" id="PF00196">
    <property type="entry name" value="GerE"/>
    <property type="match status" value="1"/>
</dbReference>
<dbReference type="GO" id="GO:0005524">
    <property type="term" value="F:ATP binding"/>
    <property type="evidence" value="ECO:0007669"/>
    <property type="project" value="UniProtKB-KW"/>
</dbReference>
<sequence>MSGTAPRLVGRRAECERLSGLVAAAEAGRSQVLVLRGEAGIGRTALLAFVAERAGGCRVRRAAGVESERELAFAGLHQLCGPLLDRGDALPPPQREALHTAFGLRPGGAPDRFVLGLAVLSLLAAVAAERPLVCLVDDVQEMDRPSARTLEFVCRRLPTGPVAVVLAVRDTDEEPRLTGLPSLRLRGLADGDAAALLHSTATGRLDPRVRDRILVESRGNPLALLELSRGLSPTELAFGGATAVTGPLDRRLEGEVLRQVAPLPEPTRRLLLTAAAEPTGDLALLWRAAGRLGIGPGAAGAAEASGLVTLHHRVRFRHPLARSAVYRSAAPAQRRAVHRALGEATDPEADPDRRAWHLSRAATGPDEDVAAQLERSAGRALTSGGPAAAAAFLEKAAQLTADPVRRTRRGLQAARAKVAAGAFDDAAALVVGVGEQPLPEAERGRAELLRGRISLAADRTDEALSQLLAVARRWATLDPRLARDAHLDAFRAAVSRGRTAAGPATRRVAEAVRGTPLPAGPGREDALLEGLAVLFTDGDPAAAPLLQRAVRGFLTGELPVDEAAGPVRLAAVTAASLWDPTGWDALTRRHLAAAREAGALGVLPSALEARALARVCAGDLAGAASLVAEARSVTEGAGIARASSAEAGLLAVRGDPDQAEPVLRSCLADALAHGEGHAVSTVQWARAVLANGLGRYGDARRAAEAAADPGGLGPSRWALAELVEAGVRSGDPRAAAAAFESLAAATRASGTEWALGVAAGRQALLSRGEDADALYREAVDRLTRTPVQLELARTRLLHGEWLRREGRRVDARVQLRAAHEALSAMGAGAFAERARQELLATGESVRARSATGPWRLTGQEERIARLAAAGLTNREIGTAVHLSRRTVEWHLRKVFEKLGVTDRRQLRRHLPEGPPPPG</sequence>
<dbReference type="AlphaFoldDB" id="A0A239DKA7"/>
<evidence type="ECO:0000259" key="3">
    <source>
        <dbReference type="PROSITE" id="PS50043"/>
    </source>
</evidence>
<dbReference type="Gene3D" id="1.10.10.10">
    <property type="entry name" value="Winged helix-like DNA-binding domain superfamily/Winged helix DNA-binding domain"/>
    <property type="match status" value="1"/>
</dbReference>
<accession>A0A239DKA7</accession>
<keyword evidence="1" id="KW-0547">Nucleotide-binding</keyword>
<dbReference type="GO" id="GO:0004016">
    <property type="term" value="F:adenylate cyclase activity"/>
    <property type="evidence" value="ECO:0007669"/>
    <property type="project" value="TreeGrafter"/>
</dbReference>
<dbReference type="GO" id="GO:0003677">
    <property type="term" value="F:DNA binding"/>
    <property type="evidence" value="ECO:0007669"/>
    <property type="project" value="InterPro"/>
</dbReference>